<evidence type="ECO:0000313" key="2">
    <source>
        <dbReference type="Proteomes" id="UP001189429"/>
    </source>
</evidence>
<dbReference type="EMBL" id="CAUYUJ010015300">
    <property type="protein sequence ID" value="CAK0852169.1"/>
    <property type="molecule type" value="Genomic_DNA"/>
</dbReference>
<comment type="caution">
    <text evidence="1">The sequence shown here is derived from an EMBL/GenBank/DDBJ whole genome shotgun (WGS) entry which is preliminary data.</text>
</comment>
<name>A0ABN9U0I0_9DINO</name>
<protein>
    <submittedName>
        <fullName evidence="1">Uncharacterized protein</fullName>
    </submittedName>
</protein>
<organism evidence="1 2">
    <name type="scientific">Prorocentrum cordatum</name>
    <dbReference type="NCBI Taxonomy" id="2364126"/>
    <lineage>
        <taxon>Eukaryota</taxon>
        <taxon>Sar</taxon>
        <taxon>Alveolata</taxon>
        <taxon>Dinophyceae</taxon>
        <taxon>Prorocentrales</taxon>
        <taxon>Prorocentraceae</taxon>
        <taxon>Prorocentrum</taxon>
    </lineage>
</organism>
<gene>
    <name evidence="1" type="ORF">PCOR1329_LOCUS44118</name>
</gene>
<accession>A0ABN9U0I0</accession>
<keyword evidence="2" id="KW-1185">Reference proteome</keyword>
<dbReference type="Proteomes" id="UP001189429">
    <property type="component" value="Unassembled WGS sequence"/>
</dbReference>
<evidence type="ECO:0000313" key="1">
    <source>
        <dbReference type="EMBL" id="CAK0852169.1"/>
    </source>
</evidence>
<sequence>MATDWEDAEILAQGFRLEVRVSPGVRHDSKQNFPLCPLPSLRLSGLAARPWLLRMMATRDGLVPLSGSCSNSIGSTVHFMKWTGSMLTVDQPMNFNYSSSNNAEGNFLISQEPQLSPTNL</sequence>
<reference evidence="1" key="1">
    <citation type="submission" date="2023-10" db="EMBL/GenBank/DDBJ databases">
        <authorList>
            <person name="Chen Y."/>
            <person name="Shah S."/>
            <person name="Dougan E. K."/>
            <person name="Thang M."/>
            <person name="Chan C."/>
        </authorList>
    </citation>
    <scope>NUCLEOTIDE SEQUENCE [LARGE SCALE GENOMIC DNA]</scope>
</reference>
<proteinExistence type="predicted"/>